<protein>
    <submittedName>
        <fullName evidence="1">Uncharacterized protein</fullName>
    </submittedName>
</protein>
<proteinExistence type="predicted"/>
<accession>A0AAV8YY86</accession>
<sequence length="432" mass="49142">MTETLMFKYGQATKHSNANNTRNVTEDAQMALNSLYRQIKTASTLVSISAPHLWTLYINEAAEVVLQKLVDDVECFSFIVQNISFFNDENIDGNDCMDPLGVYLDLWNYRVDVISNEEKIYKNIRDSALADVRNSLEKYTEFDQEFLLNCVQYTTNCEATSNFIVTEVERVLPAIRRIPFQLLIDTHYFGNKFLVNWEFIRTILMMDYNIAIRNATSCLATKIKQTTFNSTSEIPSNANISMAYENLLEVSKNAYLTSVQHVSRTYLNTAKHYGVDSRNTVSDVLNVRIRANNTANAILNLTREFNVTTDCTFSLVESPAYDEQWLDTLVDQLDGIIKDLNTTYMEAPSFGLQIGKCYENNDLSVCQILSEKIASKTVEISWLMTKVETSTSVLFYQAITGGRENGTVQVWQTAEVLLDSLNTFKSCVQHSL</sequence>
<dbReference type="Proteomes" id="UP001162162">
    <property type="component" value="Unassembled WGS sequence"/>
</dbReference>
<name>A0AAV8YY86_9CUCU</name>
<evidence type="ECO:0000313" key="2">
    <source>
        <dbReference type="Proteomes" id="UP001162162"/>
    </source>
</evidence>
<gene>
    <name evidence="1" type="ORF">NQ318_014074</name>
</gene>
<comment type="caution">
    <text evidence="1">The sequence shown here is derived from an EMBL/GenBank/DDBJ whole genome shotgun (WGS) entry which is preliminary data.</text>
</comment>
<dbReference type="AlphaFoldDB" id="A0AAV8YY86"/>
<dbReference type="EMBL" id="JAPWTK010000028">
    <property type="protein sequence ID" value="KAJ8956719.1"/>
    <property type="molecule type" value="Genomic_DNA"/>
</dbReference>
<keyword evidence="2" id="KW-1185">Reference proteome</keyword>
<evidence type="ECO:0000313" key="1">
    <source>
        <dbReference type="EMBL" id="KAJ8956719.1"/>
    </source>
</evidence>
<reference evidence="1" key="1">
    <citation type="journal article" date="2023" name="Insect Mol. Biol.">
        <title>Genome sequencing provides insights into the evolution of gene families encoding plant cell wall-degrading enzymes in longhorned beetles.</title>
        <authorList>
            <person name="Shin N.R."/>
            <person name="Okamura Y."/>
            <person name="Kirsch R."/>
            <person name="Pauchet Y."/>
        </authorList>
    </citation>
    <scope>NUCLEOTIDE SEQUENCE</scope>
    <source>
        <strain evidence="1">AMC_N1</strain>
    </source>
</reference>
<organism evidence="1 2">
    <name type="scientific">Aromia moschata</name>
    <dbReference type="NCBI Taxonomy" id="1265417"/>
    <lineage>
        <taxon>Eukaryota</taxon>
        <taxon>Metazoa</taxon>
        <taxon>Ecdysozoa</taxon>
        <taxon>Arthropoda</taxon>
        <taxon>Hexapoda</taxon>
        <taxon>Insecta</taxon>
        <taxon>Pterygota</taxon>
        <taxon>Neoptera</taxon>
        <taxon>Endopterygota</taxon>
        <taxon>Coleoptera</taxon>
        <taxon>Polyphaga</taxon>
        <taxon>Cucujiformia</taxon>
        <taxon>Chrysomeloidea</taxon>
        <taxon>Cerambycidae</taxon>
        <taxon>Cerambycinae</taxon>
        <taxon>Callichromatini</taxon>
        <taxon>Aromia</taxon>
    </lineage>
</organism>